<dbReference type="AlphaFoldDB" id="A0A7W8DGG1"/>
<evidence type="ECO:0000256" key="1">
    <source>
        <dbReference type="SAM" id="MobiDB-lite"/>
    </source>
</evidence>
<evidence type="ECO:0000313" key="2">
    <source>
        <dbReference type="EMBL" id="MBB5021375.1"/>
    </source>
</evidence>
<organism evidence="2 3">
    <name type="scientific">Desulfurispira natronophila</name>
    <dbReference type="NCBI Taxonomy" id="682562"/>
    <lineage>
        <taxon>Bacteria</taxon>
        <taxon>Pseudomonadati</taxon>
        <taxon>Chrysiogenota</taxon>
        <taxon>Chrysiogenia</taxon>
        <taxon>Chrysiogenales</taxon>
        <taxon>Chrysiogenaceae</taxon>
        <taxon>Desulfurispira</taxon>
    </lineage>
</organism>
<proteinExistence type="predicted"/>
<dbReference type="EMBL" id="JACHID010000003">
    <property type="protein sequence ID" value="MBB5021375.1"/>
    <property type="molecule type" value="Genomic_DNA"/>
</dbReference>
<dbReference type="Proteomes" id="UP000528322">
    <property type="component" value="Unassembled WGS sequence"/>
</dbReference>
<accession>A0A7W8DGG1</accession>
<gene>
    <name evidence="2" type="ORF">HNR37_000684</name>
</gene>
<evidence type="ECO:0000313" key="3">
    <source>
        <dbReference type="Proteomes" id="UP000528322"/>
    </source>
</evidence>
<sequence length="49" mass="5532">MTLTKVDESDDQELVESLRRTSHGNEDDGITRIVYFHVTKELPLIGSGE</sequence>
<feature type="region of interest" description="Disordered" evidence="1">
    <location>
        <begin position="1"/>
        <end position="26"/>
    </location>
</feature>
<keyword evidence="3" id="KW-1185">Reference proteome</keyword>
<comment type="caution">
    <text evidence="2">The sequence shown here is derived from an EMBL/GenBank/DDBJ whole genome shotgun (WGS) entry which is preliminary data.</text>
</comment>
<reference evidence="2 3" key="1">
    <citation type="submission" date="2020-08" db="EMBL/GenBank/DDBJ databases">
        <title>Genomic Encyclopedia of Type Strains, Phase IV (KMG-IV): sequencing the most valuable type-strain genomes for metagenomic binning, comparative biology and taxonomic classification.</title>
        <authorList>
            <person name="Goeker M."/>
        </authorList>
    </citation>
    <scope>NUCLEOTIDE SEQUENCE [LARGE SCALE GENOMIC DNA]</scope>
    <source>
        <strain evidence="2 3">DSM 22071</strain>
    </source>
</reference>
<protein>
    <submittedName>
        <fullName evidence="2">Uncharacterized protein</fullName>
    </submittedName>
</protein>
<name>A0A7W8DGG1_9BACT</name>
<feature type="compositionally biased region" description="Basic and acidic residues" evidence="1">
    <location>
        <begin position="16"/>
        <end position="26"/>
    </location>
</feature>
<dbReference type="RefSeq" id="WP_221270390.1">
    <property type="nucleotide sequence ID" value="NZ_JACHID010000003.1"/>
</dbReference>